<dbReference type="Gene3D" id="3.90.70.10">
    <property type="entry name" value="Cysteine proteinases"/>
    <property type="match status" value="1"/>
</dbReference>
<protein>
    <recommendedName>
        <fullName evidence="2">Peptidase C39 domain-containing protein</fullName>
    </recommendedName>
</protein>
<dbReference type="AlphaFoldDB" id="A0A2H0RK96"/>
<dbReference type="GO" id="GO:0008233">
    <property type="term" value="F:peptidase activity"/>
    <property type="evidence" value="ECO:0007669"/>
    <property type="project" value="InterPro"/>
</dbReference>
<sequence>MRFVLWYIKLKLKSFELVFGCMNGSLAKIMVVAITVLLLGAGAFAYSKWGEKANVVVVGKEEGNGENVKGEDRPVVTVDENKEVLEEKPMEVDVGTDISMRRVLSNGYHIFQTWNNCAPAALSMALSHFGVRVSQEVLASEIRPNNNLQGKNDNKSTPPEELAAKAREYGLITYLRADGDIDILQRLVSAGVPVVMRTLLNNREDYAHYRVIKGYDKDKGVIIQDDSYDGKELEFSYDKLLSLWRPFNYVYLVIVDEEKKEAVEAILGSELDEKVSWRNARDRSLAELAKNSADQVSRMNLSVAYYYLGEYKNSTLEFEKVEPYLTTHTIWYQIEPIRAYFELGNYDRVFALSQAISDDGNTMDTHLLLLRGQSYEKLGNLSAAKIAYEKAVRSNINSLEARASLTRVGGDPDSLSGGGGTQSSQPIMGP</sequence>
<dbReference type="Pfam" id="PF13181">
    <property type="entry name" value="TPR_8"/>
    <property type="match status" value="1"/>
</dbReference>
<feature type="domain" description="Peptidase C39" evidence="2">
    <location>
        <begin position="112"/>
        <end position="251"/>
    </location>
</feature>
<accession>A0A2H0RK96</accession>
<dbReference type="GO" id="GO:0005524">
    <property type="term" value="F:ATP binding"/>
    <property type="evidence" value="ECO:0007669"/>
    <property type="project" value="InterPro"/>
</dbReference>
<dbReference type="GO" id="GO:0006508">
    <property type="term" value="P:proteolysis"/>
    <property type="evidence" value="ECO:0007669"/>
    <property type="project" value="InterPro"/>
</dbReference>
<feature type="region of interest" description="Disordered" evidence="1">
    <location>
        <begin position="407"/>
        <end position="430"/>
    </location>
</feature>
<reference evidence="3 4" key="1">
    <citation type="submission" date="2017-09" db="EMBL/GenBank/DDBJ databases">
        <title>Depth-based differentiation of microbial function through sediment-hosted aquifers and enrichment of novel symbionts in the deep terrestrial subsurface.</title>
        <authorList>
            <person name="Probst A.J."/>
            <person name="Ladd B."/>
            <person name="Jarett J.K."/>
            <person name="Geller-Mcgrath D.E."/>
            <person name="Sieber C.M."/>
            <person name="Emerson J.B."/>
            <person name="Anantharaman K."/>
            <person name="Thomas B.C."/>
            <person name="Malmstrom R."/>
            <person name="Stieglmeier M."/>
            <person name="Klingl A."/>
            <person name="Woyke T."/>
            <person name="Ryan C.M."/>
            <person name="Banfield J.F."/>
        </authorList>
    </citation>
    <scope>NUCLEOTIDE SEQUENCE [LARGE SCALE GENOMIC DNA]</scope>
    <source>
        <strain evidence="3">CG10_big_fil_rev_8_21_14_0_10_45_14</strain>
    </source>
</reference>
<gene>
    <name evidence="3" type="ORF">COV07_01725</name>
</gene>
<dbReference type="InterPro" id="IPR011990">
    <property type="entry name" value="TPR-like_helical_dom_sf"/>
</dbReference>
<dbReference type="Pfam" id="PF13529">
    <property type="entry name" value="Peptidase_C39_2"/>
    <property type="match status" value="1"/>
</dbReference>
<comment type="caution">
    <text evidence="3">The sequence shown here is derived from an EMBL/GenBank/DDBJ whole genome shotgun (WGS) entry which is preliminary data.</text>
</comment>
<dbReference type="PROSITE" id="PS50990">
    <property type="entry name" value="PEPTIDASE_C39"/>
    <property type="match status" value="1"/>
</dbReference>
<evidence type="ECO:0000313" key="3">
    <source>
        <dbReference type="EMBL" id="PIR46918.1"/>
    </source>
</evidence>
<dbReference type="EMBL" id="PCYL01000021">
    <property type="protein sequence ID" value="PIR46918.1"/>
    <property type="molecule type" value="Genomic_DNA"/>
</dbReference>
<dbReference type="InterPro" id="IPR019734">
    <property type="entry name" value="TPR_rpt"/>
</dbReference>
<evidence type="ECO:0000259" key="2">
    <source>
        <dbReference type="PROSITE" id="PS50990"/>
    </source>
</evidence>
<dbReference type="InterPro" id="IPR039564">
    <property type="entry name" value="Peptidase_C39-like"/>
</dbReference>
<dbReference type="Gene3D" id="1.25.40.10">
    <property type="entry name" value="Tetratricopeptide repeat domain"/>
    <property type="match status" value="1"/>
</dbReference>
<dbReference type="Proteomes" id="UP000230833">
    <property type="component" value="Unassembled WGS sequence"/>
</dbReference>
<evidence type="ECO:0000313" key="4">
    <source>
        <dbReference type="Proteomes" id="UP000230833"/>
    </source>
</evidence>
<name>A0A2H0RK96_9BACT</name>
<evidence type="ECO:0000256" key="1">
    <source>
        <dbReference type="SAM" id="MobiDB-lite"/>
    </source>
</evidence>
<dbReference type="GO" id="GO:0016020">
    <property type="term" value="C:membrane"/>
    <property type="evidence" value="ECO:0007669"/>
    <property type="project" value="InterPro"/>
</dbReference>
<dbReference type="InterPro" id="IPR005074">
    <property type="entry name" value="Peptidase_C39"/>
</dbReference>
<dbReference type="SUPFAM" id="SSF48452">
    <property type="entry name" value="TPR-like"/>
    <property type="match status" value="1"/>
</dbReference>
<organism evidence="3 4">
    <name type="scientific">Candidatus Vogelbacteria bacterium CG10_big_fil_rev_8_21_14_0_10_45_14</name>
    <dbReference type="NCBI Taxonomy" id="1975042"/>
    <lineage>
        <taxon>Bacteria</taxon>
        <taxon>Candidatus Vogeliibacteriota</taxon>
    </lineage>
</organism>
<proteinExistence type="predicted"/>